<dbReference type="EC" id="3.2.2.20" evidence="1"/>
<sequence length="232" mass="26716">MESYQQLYQRVVERKGGEQVVEGLLSKPLNTKQLKRVSADQWLEEFTRKIFQSGFYWQVIDNKWPGFREVFWDFNVARLLQMPAEMLEQKATDERIVRNFNKVKTIPLNAAMIHFHQQDHGQGFSDFIADHPPERIIELWAHLKKHGARLGGNTGVYALRMLGKDTFILSRDVEAHLRGHGIIDTGIQSQKAQRDAQNFFNDLQQQSGRSLQELSQLVAFSAGDNHAGLDVK</sequence>
<accession>A0ABV7VYU1</accession>
<dbReference type="InterPro" id="IPR052891">
    <property type="entry name" value="DNA-3mA_glycosylase"/>
</dbReference>
<dbReference type="Pfam" id="PF03352">
    <property type="entry name" value="Adenine_glyco"/>
    <property type="match status" value="1"/>
</dbReference>
<dbReference type="PANTHER" id="PTHR30037">
    <property type="entry name" value="DNA-3-METHYLADENINE GLYCOSYLASE 1"/>
    <property type="match status" value="1"/>
</dbReference>
<gene>
    <name evidence="1" type="ORF">ACFOMG_13895</name>
</gene>
<evidence type="ECO:0000313" key="1">
    <source>
        <dbReference type="EMBL" id="MFC3681193.1"/>
    </source>
</evidence>
<keyword evidence="1" id="KW-0326">Glycosidase</keyword>
<dbReference type="RefSeq" id="WP_376867456.1">
    <property type="nucleotide sequence ID" value="NZ_JBHRYB010000013.1"/>
</dbReference>
<dbReference type="PANTHER" id="PTHR30037:SF3">
    <property type="entry name" value="BLR0857 PROTEIN"/>
    <property type="match status" value="1"/>
</dbReference>
<proteinExistence type="predicted"/>
<dbReference type="InterPro" id="IPR005019">
    <property type="entry name" value="Adenine_glyco"/>
</dbReference>
<dbReference type="InterPro" id="IPR011257">
    <property type="entry name" value="DNA_glycosylase"/>
</dbReference>
<comment type="caution">
    <text evidence="1">The sequence shown here is derived from an EMBL/GenBank/DDBJ whole genome shotgun (WGS) entry which is preliminary data.</text>
</comment>
<organism evidence="1 2">
    <name type="scientific">Bacterioplanoides pacificum</name>
    <dbReference type="NCBI Taxonomy" id="1171596"/>
    <lineage>
        <taxon>Bacteria</taxon>
        <taxon>Pseudomonadati</taxon>
        <taxon>Pseudomonadota</taxon>
        <taxon>Gammaproteobacteria</taxon>
        <taxon>Oceanospirillales</taxon>
        <taxon>Oceanospirillaceae</taxon>
        <taxon>Bacterioplanoides</taxon>
    </lineage>
</organism>
<keyword evidence="2" id="KW-1185">Reference proteome</keyword>
<dbReference type="GO" id="GO:0008725">
    <property type="term" value="F:DNA-3-methyladenine glycosylase activity"/>
    <property type="evidence" value="ECO:0007669"/>
    <property type="project" value="UniProtKB-EC"/>
</dbReference>
<reference evidence="2" key="1">
    <citation type="journal article" date="2019" name="Int. J. Syst. Evol. Microbiol.">
        <title>The Global Catalogue of Microorganisms (GCM) 10K type strain sequencing project: providing services to taxonomists for standard genome sequencing and annotation.</title>
        <authorList>
            <consortium name="The Broad Institute Genomics Platform"/>
            <consortium name="The Broad Institute Genome Sequencing Center for Infectious Disease"/>
            <person name="Wu L."/>
            <person name="Ma J."/>
        </authorList>
    </citation>
    <scope>NUCLEOTIDE SEQUENCE [LARGE SCALE GENOMIC DNA]</scope>
    <source>
        <strain evidence="2">KCTC 42424</strain>
    </source>
</reference>
<evidence type="ECO:0000313" key="2">
    <source>
        <dbReference type="Proteomes" id="UP001595722"/>
    </source>
</evidence>
<dbReference type="Gene3D" id="1.10.340.30">
    <property type="entry name" value="Hypothetical protein, domain 2"/>
    <property type="match status" value="1"/>
</dbReference>
<name>A0ABV7VYU1_9GAMM</name>
<keyword evidence="1" id="KW-0378">Hydrolase</keyword>
<dbReference type="SUPFAM" id="SSF48150">
    <property type="entry name" value="DNA-glycosylase"/>
    <property type="match status" value="1"/>
</dbReference>
<dbReference type="Proteomes" id="UP001595722">
    <property type="component" value="Unassembled WGS sequence"/>
</dbReference>
<dbReference type="EMBL" id="JBHRYB010000013">
    <property type="protein sequence ID" value="MFC3681193.1"/>
    <property type="molecule type" value="Genomic_DNA"/>
</dbReference>
<protein>
    <submittedName>
        <fullName evidence="1">DNA-3-methyladenine glycosylase I</fullName>
        <ecNumber evidence="1">3.2.2.20</ecNumber>
    </submittedName>
</protein>